<feature type="domain" description="Chromosomal replication initiator protein DnaA ATPAse" evidence="1">
    <location>
        <begin position="52"/>
        <end position="182"/>
    </location>
</feature>
<dbReference type="CDD" id="cd00009">
    <property type="entry name" value="AAA"/>
    <property type="match status" value="1"/>
</dbReference>
<protein>
    <submittedName>
        <fullName evidence="2">DnaA/Hda family protein</fullName>
    </submittedName>
</protein>
<reference evidence="2" key="1">
    <citation type="submission" date="2024-07" db="EMBL/GenBank/DDBJ databases">
        <authorList>
            <person name="Yu S.T."/>
        </authorList>
    </citation>
    <scope>NUCLEOTIDE SEQUENCE</scope>
    <source>
        <strain evidence="2">R28</strain>
    </source>
</reference>
<accession>A0AB39PUW3</accession>
<dbReference type="RefSeq" id="WP_369167834.1">
    <property type="nucleotide sequence ID" value="NZ_CP163439.1"/>
</dbReference>
<organism evidence="2">
    <name type="scientific">Streptomyces sp. R28</name>
    <dbReference type="NCBI Taxonomy" id="3238628"/>
    <lineage>
        <taxon>Bacteria</taxon>
        <taxon>Bacillati</taxon>
        <taxon>Actinomycetota</taxon>
        <taxon>Actinomycetes</taxon>
        <taxon>Kitasatosporales</taxon>
        <taxon>Streptomycetaceae</taxon>
        <taxon>Streptomyces</taxon>
    </lineage>
</organism>
<dbReference type="PANTHER" id="PTHR30050">
    <property type="entry name" value="CHROMOSOMAL REPLICATION INITIATOR PROTEIN DNAA"/>
    <property type="match status" value="1"/>
</dbReference>
<dbReference type="SUPFAM" id="SSF52540">
    <property type="entry name" value="P-loop containing nucleoside triphosphate hydrolases"/>
    <property type="match status" value="1"/>
</dbReference>
<dbReference type="PANTHER" id="PTHR30050:SF4">
    <property type="entry name" value="ATP-BINDING PROTEIN RV3427C IN INSERTION SEQUENCE-RELATED"/>
    <property type="match status" value="1"/>
</dbReference>
<dbReference type="AlphaFoldDB" id="A0AB39PUW3"/>
<proteinExistence type="predicted"/>
<dbReference type="GO" id="GO:0006260">
    <property type="term" value="P:DNA replication"/>
    <property type="evidence" value="ECO:0007669"/>
    <property type="project" value="TreeGrafter"/>
</dbReference>
<dbReference type="InterPro" id="IPR013317">
    <property type="entry name" value="DnaA_dom"/>
</dbReference>
<dbReference type="Gene3D" id="3.40.50.300">
    <property type="entry name" value="P-loop containing nucleotide triphosphate hydrolases"/>
    <property type="match status" value="1"/>
</dbReference>
<evidence type="ECO:0000259" key="1">
    <source>
        <dbReference type="Pfam" id="PF00308"/>
    </source>
</evidence>
<sequence length="203" mass="22352">MHSSSEPSPRQSWIAERRDAAVAAFTAKIPGIYQAGIELEPPVAAWAAGDSDCPSLFLTGPIGVGKTHSAWQATRQWVHGQFGDSYRGSPVVEFYRSTALFDALRPDAHDYSGRALVKHLQKVDLLFIDDLAAARPSSWTQERLFEIFDERYINRRPALITCDVLPSALAEVTGDRVRSRLAEMCRGGVVLLQGADRRRSAAA</sequence>
<dbReference type="InterPro" id="IPR027417">
    <property type="entry name" value="P-loop_NTPase"/>
</dbReference>
<evidence type="ECO:0000313" key="2">
    <source>
        <dbReference type="EMBL" id="XDQ33290.1"/>
    </source>
</evidence>
<gene>
    <name evidence="2" type="ORF">AB5J49_08155</name>
</gene>
<name>A0AB39PUW3_9ACTN</name>
<dbReference type="Pfam" id="PF00308">
    <property type="entry name" value="Bac_DnaA"/>
    <property type="match status" value="1"/>
</dbReference>
<dbReference type="EMBL" id="CP163439">
    <property type="protein sequence ID" value="XDQ33290.1"/>
    <property type="molecule type" value="Genomic_DNA"/>
</dbReference>